<comment type="caution">
    <text evidence="2">The sequence shown here is derived from an EMBL/GenBank/DDBJ whole genome shotgun (WGS) entry which is preliminary data.</text>
</comment>
<evidence type="ECO:0000256" key="1">
    <source>
        <dbReference type="SAM" id="Phobius"/>
    </source>
</evidence>
<gene>
    <name evidence="2" type="ORF">BCT99_24350</name>
</gene>
<reference key="1">
    <citation type="submission" date="2016-07" db="EMBL/GenBank/DDBJ databases">
        <title>Nontailed viruses are major unrecognized killers of bacteria in the ocean.</title>
        <authorList>
            <person name="Kauffman K."/>
            <person name="Hussain F."/>
            <person name="Yang J."/>
            <person name="Arevalo P."/>
            <person name="Brown J."/>
            <person name="Cutler M."/>
            <person name="Kelly L."/>
            <person name="Polz M.F."/>
        </authorList>
    </citation>
    <scope>NUCLEOTIDE SEQUENCE [LARGE SCALE GENOMIC DNA]</scope>
    <source>
        <strain>10N.261.52.F7</strain>
    </source>
</reference>
<dbReference type="Pfam" id="PF09583">
    <property type="entry name" value="Phageshock_PspG"/>
    <property type="match status" value="1"/>
</dbReference>
<keyword evidence="1" id="KW-0812">Transmembrane</keyword>
<dbReference type="EMBL" id="MCXM01000026">
    <property type="protein sequence ID" value="PMK44703.1"/>
    <property type="molecule type" value="Genomic_DNA"/>
</dbReference>
<keyword evidence="1" id="KW-1133">Transmembrane helix</keyword>
<organism evidence="2">
    <name type="scientific">Vibrio lentus</name>
    <dbReference type="NCBI Taxonomy" id="136468"/>
    <lineage>
        <taxon>Bacteria</taxon>
        <taxon>Pseudomonadati</taxon>
        <taxon>Pseudomonadota</taxon>
        <taxon>Gammaproteobacteria</taxon>
        <taxon>Vibrionales</taxon>
        <taxon>Vibrionaceae</taxon>
        <taxon>Vibrio</taxon>
    </lineage>
</organism>
<dbReference type="NCBIfam" id="TIGR02975">
    <property type="entry name" value="phageshock_pspG"/>
    <property type="match status" value="1"/>
</dbReference>
<proteinExistence type="predicted"/>
<dbReference type="InterPro" id="IPR014318">
    <property type="entry name" value="Phageshock_PspG"/>
</dbReference>
<sequence>MFELIFVLIFVATLLVTGITFMTVLAATGIALAVMLVLGMMGVVFKLLPWLIVIALGIWFFKNCVHSSNQRRY</sequence>
<evidence type="ECO:0000313" key="2">
    <source>
        <dbReference type="EMBL" id="PMK44703.1"/>
    </source>
</evidence>
<dbReference type="AlphaFoldDB" id="A0AB36XIY6"/>
<accession>A0AB36XIY6</accession>
<reference evidence="2" key="2">
    <citation type="submission" date="2016-07" db="EMBL/GenBank/DDBJ databases">
        <authorList>
            <person name="Kauffman K."/>
            <person name="Arevalo P."/>
            <person name="Polz M.F."/>
        </authorList>
    </citation>
    <scope>NUCLEOTIDE SEQUENCE</scope>
    <source>
        <strain evidence="2">10N.261.52.F7</strain>
    </source>
</reference>
<dbReference type="RefSeq" id="WP_102279195.1">
    <property type="nucleotide sequence ID" value="NZ_JAJGZN020000009.1"/>
</dbReference>
<protein>
    <submittedName>
        <fullName evidence="2">Phage shock protein G</fullName>
    </submittedName>
</protein>
<keyword evidence="1" id="KW-0472">Membrane</keyword>
<reference evidence="2" key="3">
    <citation type="journal article" date="2018" name="Nature">
        <title>A major lineage of non-tailed dsDNA viruses as unrecognized killers of marine bacteria.</title>
        <authorList>
            <person name="Kauffman K.M."/>
            <person name="Hussain F.A."/>
            <person name="Yang J."/>
            <person name="Arevalo P."/>
            <person name="Brown J.M."/>
            <person name="Chang W.K."/>
            <person name="VanInsberghe D."/>
            <person name="Elsherbini J."/>
            <person name="Sharma R.S."/>
            <person name="Cutler M.B."/>
            <person name="Kelly L."/>
            <person name="Polz M.F."/>
        </authorList>
    </citation>
    <scope>NUCLEOTIDE SEQUENCE</scope>
    <source>
        <strain evidence="2">10N.261.52.F7</strain>
    </source>
</reference>
<feature type="transmembrane region" description="Helical" evidence="1">
    <location>
        <begin position="43"/>
        <end position="61"/>
    </location>
</feature>
<name>A0AB36XIY6_9VIBR</name>